<comment type="caution">
    <text evidence="2">The sequence shown here is derived from an EMBL/GenBank/DDBJ whole genome shotgun (WGS) entry which is preliminary data.</text>
</comment>
<accession>A0A8S9HT79</accession>
<dbReference type="AlphaFoldDB" id="A0A8S9HT79"/>
<dbReference type="Proteomes" id="UP000712281">
    <property type="component" value="Unassembled WGS sequence"/>
</dbReference>
<protein>
    <submittedName>
        <fullName evidence="2">Uncharacterized protein</fullName>
    </submittedName>
</protein>
<evidence type="ECO:0000313" key="3">
    <source>
        <dbReference type="Proteomes" id="UP000712281"/>
    </source>
</evidence>
<sequence>MESRWTRMERPEDQKSRNTTLARSCFNQLPELLPFSEKQRQTRSKTTLKVRAGRLRIRVQHHHLSGLTPSSSRKNYKICKGPPAEHRPFANGCRNGEKDGLGGIIHRGPSRSAGEAGRRWKLKKMSTRGTEHDTLYLAGEMEIVSATTRNPASGFRLINQLPRRRVEVLASTTIKLEPATAKNILICRVKLISRHCE</sequence>
<feature type="compositionally biased region" description="Basic and acidic residues" evidence="1">
    <location>
        <begin position="1"/>
        <end position="16"/>
    </location>
</feature>
<name>A0A8S9HT79_BRACR</name>
<feature type="region of interest" description="Disordered" evidence="1">
    <location>
        <begin position="1"/>
        <end position="20"/>
    </location>
</feature>
<evidence type="ECO:0000256" key="1">
    <source>
        <dbReference type="SAM" id="MobiDB-lite"/>
    </source>
</evidence>
<dbReference type="EMBL" id="QGKW02001940">
    <property type="protein sequence ID" value="KAF2559386.1"/>
    <property type="molecule type" value="Genomic_DNA"/>
</dbReference>
<organism evidence="2 3">
    <name type="scientific">Brassica cretica</name>
    <name type="common">Mustard</name>
    <dbReference type="NCBI Taxonomy" id="69181"/>
    <lineage>
        <taxon>Eukaryota</taxon>
        <taxon>Viridiplantae</taxon>
        <taxon>Streptophyta</taxon>
        <taxon>Embryophyta</taxon>
        <taxon>Tracheophyta</taxon>
        <taxon>Spermatophyta</taxon>
        <taxon>Magnoliopsida</taxon>
        <taxon>eudicotyledons</taxon>
        <taxon>Gunneridae</taxon>
        <taxon>Pentapetalae</taxon>
        <taxon>rosids</taxon>
        <taxon>malvids</taxon>
        <taxon>Brassicales</taxon>
        <taxon>Brassicaceae</taxon>
        <taxon>Brassiceae</taxon>
        <taxon>Brassica</taxon>
    </lineage>
</organism>
<proteinExistence type="predicted"/>
<evidence type="ECO:0000313" key="2">
    <source>
        <dbReference type="EMBL" id="KAF2559386.1"/>
    </source>
</evidence>
<reference evidence="2" key="1">
    <citation type="submission" date="2019-12" db="EMBL/GenBank/DDBJ databases">
        <title>Genome sequencing and annotation of Brassica cretica.</title>
        <authorList>
            <person name="Studholme D.J."/>
            <person name="Sarris P.F."/>
        </authorList>
    </citation>
    <scope>NUCLEOTIDE SEQUENCE</scope>
    <source>
        <strain evidence="2">PFS-001/15</strain>
        <tissue evidence="2">Leaf</tissue>
    </source>
</reference>
<gene>
    <name evidence="2" type="ORF">F2Q68_00013946</name>
</gene>